<gene>
    <name evidence="3" type="ORF">CEUTPL_LOCUS1094</name>
</gene>
<feature type="compositionally biased region" description="Polar residues" evidence="1">
    <location>
        <begin position="166"/>
        <end position="180"/>
    </location>
</feature>
<dbReference type="EMBL" id="OU892277">
    <property type="protein sequence ID" value="CAH1121998.1"/>
    <property type="molecule type" value="Genomic_DNA"/>
</dbReference>
<evidence type="ECO:0000313" key="4">
    <source>
        <dbReference type="Proteomes" id="UP001152799"/>
    </source>
</evidence>
<evidence type="ECO:0000256" key="1">
    <source>
        <dbReference type="SAM" id="MobiDB-lite"/>
    </source>
</evidence>
<evidence type="ECO:0000256" key="2">
    <source>
        <dbReference type="SAM" id="SignalP"/>
    </source>
</evidence>
<organism evidence="3 4">
    <name type="scientific">Ceutorhynchus assimilis</name>
    <name type="common">cabbage seed weevil</name>
    <dbReference type="NCBI Taxonomy" id="467358"/>
    <lineage>
        <taxon>Eukaryota</taxon>
        <taxon>Metazoa</taxon>
        <taxon>Ecdysozoa</taxon>
        <taxon>Arthropoda</taxon>
        <taxon>Hexapoda</taxon>
        <taxon>Insecta</taxon>
        <taxon>Pterygota</taxon>
        <taxon>Neoptera</taxon>
        <taxon>Endopterygota</taxon>
        <taxon>Coleoptera</taxon>
        <taxon>Polyphaga</taxon>
        <taxon>Cucujiformia</taxon>
        <taxon>Curculionidae</taxon>
        <taxon>Ceutorhynchinae</taxon>
        <taxon>Ceutorhynchus</taxon>
    </lineage>
</organism>
<name>A0A9P0DK29_9CUCU</name>
<keyword evidence="2" id="KW-0732">Signal</keyword>
<dbReference type="AlphaFoldDB" id="A0A9P0DK29"/>
<keyword evidence="4" id="KW-1185">Reference proteome</keyword>
<reference evidence="3" key="1">
    <citation type="submission" date="2022-01" db="EMBL/GenBank/DDBJ databases">
        <authorList>
            <person name="King R."/>
        </authorList>
    </citation>
    <scope>NUCLEOTIDE SEQUENCE</scope>
</reference>
<sequence>MKYLIFLSFVGLAMSQRPTYAGASPKGYPELASRFKDSTEDQNLTQVNSSISVANRIGEGDDQSQNIPLDARGDVNLVNRLNNWPRDNRPFWLLNAQHIENLRNPERANNSQQTNQGNQEVRFKNQQIQQSNEDRRFVFVSQPNSREKTRVQSRFGESLDTETRTIRPNSQRGSFAGNHS</sequence>
<dbReference type="Proteomes" id="UP001152799">
    <property type="component" value="Chromosome 1"/>
</dbReference>
<feature type="region of interest" description="Disordered" evidence="1">
    <location>
        <begin position="127"/>
        <end position="180"/>
    </location>
</feature>
<evidence type="ECO:0000313" key="3">
    <source>
        <dbReference type="EMBL" id="CAH1121998.1"/>
    </source>
</evidence>
<accession>A0A9P0DK29</accession>
<dbReference type="OrthoDB" id="6612236at2759"/>
<feature type="signal peptide" evidence="2">
    <location>
        <begin position="1"/>
        <end position="15"/>
    </location>
</feature>
<proteinExistence type="predicted"/>
<protein>
    <submittedName>
        <fullName evidence="3">Uncharacterized protein</fullName>
    </submittedName>
</protein>
<feature type="chain" id="PRO_5040149237" evidence="2">
    <location>
        <begin position="16"/>
        <end position="180"/>
    </location>
</feature>